<feature type="region of interest" description="Disordered" evidence="7">
    <location>
        <begin position="81"/>
        <end position="130"/>
    </location>
</feature>
<feature type="compositionally biased region" description="Low complexity" evidence="7">
    <location>
        <begin position="230"/>
        <end position="243"/>
    </location>
</feature>
<feature type="compositionally biased region" description="Pro residues" evidence="7">
    <location>
        <begin position="215"/>
        <end position="229"/>
    </location>
</feature>
<dbReference type="SUPFAM" id="SSF47005">
    <property type="entry name" value="Peripheral subunit-binding domain of 2-oxo acid dehydrogenase complex"/>
    <property type="match status" value="1"/>
</dbReference>
<feature type="region of interest" description="Disordered" evidence="7">
    <location>
        <begin position="303"/>
        <end position="340"/>
    </location>
</feature>
<dbReference type="Gene3D" id="3.30.559.10">
    <property type="entry name" value="Chloramphenicol acetyltransferase-like domain"/>
    <property type="match status" value="1"/>
</dbReference>
<keyword evidence="4 6" id="KW-0450">Lipoyl</keyword>
<dbReference type="Gene3D" id="2.40.50.100">
    <property type="match status" value="2"/>
</dbReference>
<evidence type="ECO:0000259" key="8">
    <source>
        <dbReference type="PROSITE" id="PS50968"/>
    </source>
</evidence>
<feature type="domain" description="Lipoyl-binding" evidence="8">
    <location>
        <begin position="2"/>
        <end position="77"/>
    </location>
</feature>
<organism evidence="10 11">
    <name type="scientific">Actinomyces capricornis</name>
    <dbReference type="NCBI Taxonomy" id="2755559"/>
    <lineage>
        <taxon>Bacteria</taxon>
        <taxon>Bacillati</taxon>
        <taxon>Actinomycetota</taxon>
        <taxon>Actinomycetes</taxon>
        <taxon>Actinomycetales</taxon>
        <taxon>Actinomycetaceae</taxon>
        <taxon>Actinomyces</taxon>
    </lineage>
</organism>
<feature type="region of interest" description="Disordered" evidence="7">
    <location>
        <begin position="205"/>
        <end position="243"/>
    </location>
</feature>
<dbReference type="InterPro" id="IPR011053">
    <property type="entry name" value="Single_hybrid_motif"/>
</dbReference>
<evidence type="ECO:0000256" key="1">
    <source>
        <dbReference type="ARBA" id="ARBA00001938"/>
    </source>
</evidence>
<protein>
    <recommendedName>
        <fullName evidence="6">Dihydrolipoamide acetyltransferase component of pyruvate dehydrogenase complex</fullName>
        <ecNumber evidence="6">2.3.1.-</ecNumber>
    </recommendedName>
</protein>
<dbReference type="Pfam" id="PF00364">
    <property type="entry name" value="Biotin_lipoyl"/>
    <property type="match status" value="2"/>
</dbReference>
<dbReference type="InterPro" id="IPR050743">
    <property type="entry name" value="2-oxoacid_DH_E2_comp"/>
</dbReference>
<evidence type="ECO:0000256" key="3">
    <source>
        <dbReference type="ARBA" id="ARBA00022679"/>
    </source>
</evidence>
<dbReference type="SUPFAM" id="SSF52777">
    <property type="entry name" value="CoA-dependent acyltransferases"/>
    <property type="match status" value="1"/>
</dbReference>
<dbReference type="InterPro" id="IPR014276">
    <property type="entry name" value="2-oxoglutarate_DH_E2"/>
</dbReference>
<keyword evidence="3 6" id="KW-0808">Transferase</keyword>
<dbReference type="EC" id="2.3.1.-" evidence="6"/>
<dbReference type="Gene3D" id="4.10.320.10">
    <property type="entry name" value="E3-binding domain"/>
    <property type="match status" value="1"/>
</dbReference>
<dbReference type="Pfam" id="PF02817">
    <property type="entry name" value="E3_binding"/>
    <property type="match status" value="1"/>
</dbReference>
<dbReference type="SUPFAM" id="SSF51230">
    <property type="entry name" value="Single hybrid motif"/>
    <property type="match status" value="2"/>
</dbReference>
<evidence type="ECO:0000256" key="5">
    <source>
        <dbReference type="ARBA" id="ARBA00023315"/>
    </source>
</evidence>
<evidence type="ECO:0000259" key="9">
    <source>
        <dbReference type="PROSITE" id="PS51826"/>
    </source>
</evidence>
<evidence type="ECO:0000313" key="10">
    <source>
        <dbReference type="EMBL" id="BDA65630.1"/>
    </source>
</evidence>
<reference evidence="10 11" key="1">
    <citation type="submission" date="2021-08" db="EMBL/GenBank/DDBJ databases">
        <title>Whole genome sequence of novel Actinomyces species strain MAS-1.</title>
        <authorList>
            <person name="Saito M."/>
            <person name="Kuwahara N."/>
            <person name="Takizawa T."/>
            <person name="Gotouda H."/>
            <person name="Ochiai T."/>
        </authorList>
    </citation>
    <scope>NUCLEOTIDE SEQUENCE [LARGE SCALE GENOMIC DNA]</scope>
    <source>
        <strain evidence="10 11">MAS-1</strain>
    </source>
</reference>
<keyword evidence="5 6" id="KW-0012">Acyltransferase</keyword>
<gene>
    <name evidence="10" type="ORF">MANAM107_24640</name>
</gene>
<feature type="compositionally biased region" description="Low complexity" evidence="7">
    <location>
        <begin position="312"/>
        <end position="339"/>
    </location>
</feature>
<dbReference type="Pfam" id="PF00198">
    <property type="entry name" value="2-oxoacid_dh"/>
    <property type="match status" value="1"/>
</dbReference>
<proteinExistence type="inferred from homology"/>
<feature type="domain" description="Lipoyl-binding" evidence="8">
    <location>
        <begin position="129"/>
        <end position="204"/>
    </location>
</feature>
<dbReference type="PROSITE" id="PS00189">
    <property type="entry name" value="LIPOYL"/>
    <property type="match status" value="2"/>
</dbReference>
<dbReference type="NCBIfam" id="TIGR02927">
    <property type="entry name" value="SucB_Actino"/>
    <property type="match status" value="1"/>
</dbReference>
<comment type="cofactor">
    <cofactor evidence="1 6">
        <name>(R)-lipoate</name>
        <dbReference type="ChEBI" id="CHEBI:83088"/>
    </cofactor>
</comment>
<evidence type="ECO:0000313" key="11">
    <source>
        <dbReference type="Proteomes" id="UP000824496"/>
    </source>
</evidence>
<comment type="similarity">
    <text evidence="2 6">Belongs to the 2-oxoacid dehydrogenase family.</text>
</comment>
<dbReference type="EMBL" id="AP025017">
    <property type="protein sequence ID" value="BDA65630.1"/>
    <property type="molecule type" value="Genomic_DNA"/>
</dbReference>
<dbReference type="InterPro" id="IPR000089">
    <property type="entry name" value="Biotin_lipoyl"/>
</dbReference>
<dbReference type="CDD" id="cd06849">
    <property type="entry name" value="lipoyl_domain"/>
    <property type="match status" value="2"/>
</dbReference>
<sequence>MSESVKMPALGESVTEGTVSSWLKAVGDTVEVDEPLLEVATDKVDTEVPSPAAGVVLEIRVAEDETVEVGTVLAIIGQPSEATASPEPAQPAPQAAPEPETPAAPETAAPAPAAPAEAATAPSSAGAQGVEVPMPALGESVTEGTVSSWLKAVGDTVEVDEPLLEVATDKVDTEVPSPAAGVVLEIRVAEDETVEVGTVLAIIGDPSEASTSPEPAQPAPEAAPEPQAPAAPETAAPAPAAPVEAAAAPAAPAPAPSAAAQTAYVTPIVRKLARDKGVDLSTITGTGVGGRIRKQDVEAAAKAAQEAREAEQAAQATAAAPASQGAAAPTSAPASAKPAVDTVLRGKTEKMSRLRQVISERMVDSLQTSAQLTTVVEVDVTRVAALRARAKNDFLARNGTKLTFLPFFVAAATEALKAHPKINASIDGKQVTYHDVEHVGIAVDTPRGLLVPVVKNAGDLNIPGLAKRINDLAARTRDNKVNPDELSGSTFTITNTGSGGALFDTPIINQPEVAILGLGAITKQPRIIKDADGGEVIAIRSVCYLALSYDHRLVDGADAARYLMTVKKRLEDGDFAGDLGL</sequence>
<keyword evidence="10" id="KW-0670">Pyruvate</keyword>
<dbReference type="PROSITE" id="PS50968">
    <property type="entry name" value="BIOTINYL_LIPOYL"/>
    <property type="match status" value="2"/>
</dbReference>
<feature type="compositionally biased region" description="Pro residues" evidence="7">
    <location>
        <begin position="88"/>
        <end position="102"/>
    </location>
</feature>
<keyword evidence="11" id="KW-1185">Reference proteome</keyword>
<dbReference type="Proteomes" id="UP000824496">
    <property type="component" value="Chromosome"/>
</dbReference>
<feature type="domain" description="Peripheral subunit-binding (PSBD)" evidence="9">
    <location>
        <begin position="264"/>
        <end position="301"/>
    </location>
</feature>
<feature type="compositionally biased region" description="Low complexity" evidence="7">
    <location>
        <begin position="103"/>
        <end position="128"/>
    </location>
</feature>
<dbReference type="PROSITE" id="PS51826">
    <property type="entry name" value="PSBD"/>
    <property type="match status" value="1"/>
</dbReference>
<dbReference type="PANTHER" id="PTHR43178">
    <property type="entry name" value="DIHYDROLIPOAMIDE ACETYLTRANSFERASE COMPONENT OF PYRUVATE DEHYDROGENASE COMPLEX"/>
    <property type="match status" value="1"/>
</dbReference>
<evidence type="ECO:0000256" key="2">
    <source>
        <dbReference type="ARBA" id="ARBA00007317"/>
    </source>
</evidence>
<name>A0ABM7UEN1_9ACTO</name>
<dbReference type="InterPro" id="IPR003016">
    <property type="entry name" value="2-oxoA_DH_lipoyl-BS"/>
</dbReference>
<dbReference type="InterPro" id="IPR036625">
    <property type="entry name" value="E3-bd_dom_sf"/>
</dbReference>
<evidence type="ECO:0000256" key="4">
    <source>
        <dbReference type="ARBA" id="ARBA00022823"/>
    </source>
</evidence>
<evidence type="ECO:0000256" key="6">
    <source>
        <dbReference type="RuleBase" id="RU003423"/>
    </source>
</evidence>
<accession>A0ABM7UEN1</accession>
<dbReference type="RefSeq" id="WP_223909166.1">
    <property type="nucleotide sequence ID" value="NZ_AP025017.1"/>
</dbReference>
<dbReference type="InterPro" id="IPR004167">
    <property type="entry name" value="PSBD"/>
</dbReference>
<dbReference type="InterPro" id="IPR023213">
    <property type="entry name" value="CAT-like_dom_sf"/>
</dbReference>
<dbReference type="InterPro" id="IPR001078">
    <property type="entry name" value="2-oxoacid_DH_actylTfrase"/>
</dbReference>
<evidence type="ECO:0000256" key="7">
    <source>
        <dbReference type="SAM" id="MobiDB-lite"/>
    </source>
</evidence>
<dbReference type="PANTHER" id="PTHR43178:SF5">
    <property type="entry name" value="LIPOAMIDE ACYLTRANSFERASE COMPONENT OF BRANCHED-CHAIN ALPHA-KETO ACID DEHYDROGENASE COMPLEX, MITOCHONDRIAL"/>
    <property type="match status" value="1"/>
</dbReference>